<dbReference type="OrthoDB" id="7130006at2759"/>
<dbReference type="GO" id="GO:0004301">
    <property type="term" value="F:epoxide hydrolase activity"/>
    <property type="evidence" value="ECO:0007669"/>
    <property type="project" value="TreeGrafter"/>
</dbReference>
<accession>A0A8T2IDX7</accession>
<dbReference type="PRINTS" id="PR00412">
    <property type="entry name" value="EPOXHYDRLASE"/>
</dbReference>
<dbReference type="GO" id="GO:0097176">
    <property type="term" value="P:epoxide metabolic process"/>
    <property type="evidence" value="ECO:0007669"/>
    <property type="project" value="TreeGrafter"/>
</dbReference>
<organism evidence="4 5">
    <name type="scientific">Hymenochirus boettgeri</name>
    <name type="common">Congo dwarf clawed frog</name>
    <dbReference type="NCBI Taxonomy" id="247094"/>
    <lineage>
        <taxon>Eukaryota</taxon>
        <taxon>Metazoa</taxon>
        <taxon>Chordata</taxon>
        <taxon>Craniata</taxon>
        <taxon>Vertebrata</taxon>
        <taxon>Euteleostomi</taxon>
        <taxon>Amphibia</taxon>
        <taxon>Batrachia</taxon>
        <taxon>Anura</taxon>
        <taxon>Pipoidea</taxon>
        <taxon>Pipidae</taxon>
        <taxon>Pipinae</taxon>
        <taxon>Hymenochirus</taxon>
    </lineage>
</organism>
<dbReference type="SUPFAM" id="SSF53474">
    <property type="entry name" value="alpha/beta-Hydrolases"/>
    <property type="match status" value="1"/>
</dbReference>
<evidence type="ECO:0000256" key="1">
    <source>
        <dbReference type="ARBA" id="ARBA00010088"/>
    </source>
</evidence>
<proteinExistence type="inferred from homology"/>
<dbReference type="InterPro" id="IPR000073">
    <property type="entry name" value="AB_hydrolase_1"/>
</dbReference>
<comment type="caution">
    <text evidence="4">The sequence shown here is derived from an EMBL/GenBank/DDBJ whole genome shotgun (WGS) entry which is preliminary data.</text>
</comment>
<evidence type="ECO:0000256" key="2">
    <source>
        <dbReference type="ARBA" id="ARBA00022801"/>
    </source>
</evidence>
<dbReference type="GO" id="GO:0019369">
    <property type="term" value="P:arachidonate metabolic process"/>
    <property type="evidence" value="ECO:0007669"/>
    <property type="project" value="TreeGrafter"/>
</dbReference>
<dbReference type="Pfam" id="PF00561">
    <property type="entry name" value="Abhydrolase_1"/>
    <property type="match status" value="1"/>
</dbReference>
<name>A0A8T2IDX7_9PIPI</name>
<sequence length="193" mass="21802">GLDVHFIHVKPPHLGPGQKSRPLLMVHGWPGSFYEFYHIIPLLTEPSKHNLNPNLAFEVICPSIPGYGFSEGPHKKGFNALAAARIFYKLMVRLGFTEFYLQGGDWGSFITTLLAQMKPECVLGLHLNMVSLPKVGFSQIVSLLIGRYLPWLVGMTREDVNRLYPYFEKNVYALLRESGYMHIQATKPDTVGK</sequence>
<feature type="domain" description="AB hydrolase-1" evidence="3">
    <location>
        <begin position="22"/>
        <end position="160"/>
    </location>
</feature>
<feature type="non-terminal residue" evidence="4">
    <location>
        <position position="1"/>
    </location>
</feature>
<dbReference type="Proteomes" id="UP000812440">
    <property type="component" value="Unassembled WGS sequence"/>
</dbReference>
<gene>
    <name evidence="4" type="ORF">GDO86_018547</name>
</gene>
<dbReference type="AlphaFoldDB" id="A0A8T2IDX7"/>
<reference evidence="4" key="1">
    <citation type="thesis" date="2020" institute="ProQuest LLC" country="789 East Eisenhower Parkway, Ann Arbor, MI, USA">
        <title>Comparative Genomics and Chromosome Evolution.</title>
        <authorList>
            <person name="Mudd A.B."/>
        </authorList>
    </citation>
    <scope>NUCLEOTIDE SEQUENCE</scope>
    <source>
        <strain evidence="4">Female2</strain>
        <tissue evidence="4">Blood</tissue>
    </source>
</reference>
<dbReference type="EMBL" id="JAACNH010001645">
    <property type="protein sequence ID" value="KAG8430063.1"/>
    <property type="molecule type" value="Genomic_DNA"/>
</dbReference>
<comment type="similarity">
    <text evidence="1">Belongs to the peptidase S33 family.</text>
</comment>
<dbReference type="PANTHER" id="PTHR21661:SF78">
    <property type="entry name" value="EPOXIDE HYDROLASE 1"/>
    <property type="match status" value="1"/>
</dbReference>
<dbReference type="Gene3D" id="3.40.50.1820">
    <property type="entry name" value="alpha/beta hydrolase"/>
    <property type="match status" value="1"/>
</dbReference>
<evidence type="ECO:0000313" key="5">
    <source>
        <dbReference type="Proteomes" id="UP000812440"/>
    </source>
</evidence>
<dbReference type="PANTHER" id="PTHR21661">
    <property type="entry name" value="EPOXIDE HYDROLASE 1-RELATED"/>
    <property type="match status" value="1"/>
</dbReference>
<dbReference type="InterPro" id="IPR000639">
    <property type="entry name" value="Epox_hydrolase-like"/>
</dbReference>
<evidence type="ECO:0000313" key="4">
    <source>
        <dbReference type="EMBL" id="KAG8430063.1"/>
    </source>
</evidence>
<evidence type="ECO:0000259" key="3">
    <source>
        <dbReference type="Pfam" id="PF00561"/>
    </source>
</evidence>
<protein>
    <recommendedName>
        <fullName evidence="3">AB hydrolase-1 domain-containing protein</fullName>
    </recommendedName>
</protein>
<keyword evidence="2" id="KW-0378">Hydrolase</keyword>
<dbReference type="InterPro" id="IPR029058">
    <property type="entry name" value="AB_hydrolase_fold"/>
</dbReference>
<keyword evidence="5" id="KW-1185">Reference proteome</keyword>